<organism evidence="2 3">
    <name type="scientific">Naegleria fowleri</name>
    <name type="common">Brain eating amoeba</name>
    <dbReference type="NCBI Taxonomy" id="5763"/>
    <lineage>
        <taxon>Eukaryota</taxon>
        <taxon>Discoba</taxon>
        <taxon>Heterolobosea</taxon>
        <taxon>Tetramitia</taxon>
        <taxon>Eutetramitia</taxon>
        <taxon>Vahlkampfiidae</taxon>
        <taxon>Naegleria</taxon>
    </lineage>
</organism>
<dbReference type="VEuPathDB" id="AmoebaDB:NF0094680"/>
<evidence type="ECO:0000313" key="3">
    <source>
        <dbReference type="Proteomes" id="UP000444721"/>
    </source>
</evidence>
<feature type="transmembrane region" description="Helical" evidence="1">
    <location>
        <begin position="21"/>
        <end position="40"/>
    </location>
</feature>
<feature type="transmembrane region" description="Helical" evidence="1">
    <location>
        <begin position="577"/>
        <end position="603"/>
    </location>
</feature>
<keyword evidence="3" id="KW-1185">Reference proteome</keyword>
<reference evidence="2 3" key="1">
    <citation type="journal article" date="2019" name="Sci. Rep.">
        <title>Nanopore sequencing improves the draft genome of the human pathogenic amoeba Naegleria fowleri.</title>
        <authorList>
            <person name="Liechti N."/>
            <person name="Schurch N."/>
            <person name="Bruggmann R."/>
            <person name="Wittwer M."/>
        </authorList>
    </citation>
    <scope>NUCLEOTIDE SEQUENCE [LARGE SCALE GENOMIC DNA]</scope>
    <source>
        <strain evidence="2 3">ATCC 30894</strain>
    </source>
</reference>
<keyword evidence="1" id="KW-0472">Membrane</keyword>
<name>A0A6A5CAB5_NAEFO</name>
<feature type="transmembrane region" description="Helical" evidence="1">
    <location>
        <begin position="503"/>
        <end position="529"/>
    </location>
</feature>
<dbReference type="EMBL" id="VFQX01000009">
    <property type="protein sequence ID" value="KAF0982315.1"/>
    <property type="molecule type" value="Genomic_DNA"/>
</dbReference>
<feature type="transmembrane region" description="Helical" evidence="1">
    <location>
        <begin position="549"/>
        <end position="571"/>
    </location>
</feature>
<gene>
    <name evidence="2" type="ORF">FDP41_011245</name>
</gene>
<dbReference type="VEuPathDB" id="AmoebaDB:FDP41_011245"/>
<keyword evidence="1" id="KW-1133">Transmembrane helix</keyword>
<dbReference type="OMA" id="QDYASYI"/>
<proteinExistence type="predicted"/>
<feature type="transmembrane region" description="Helical" evidence="1">
    <location>
        <begin position="390"/>
        <end position="405"/>
    </location>
</feature>
<dbReference type="GeneID" id="68118460"/>
<dbReference type="AlphaFoldDB" id="A0A6A5CAB5"/>
<comment type="caution">
    <text evidence="2">The sequence shown here is derived from an EMBL/GenBank/DDBJ whole genome shotgun (WGS) entry which is preliminary data.</text>
</comment>
<keyword evidence="1" id="KW-0812">Transmembrane</keyword>
<protein>
    <submittedName>
        <fullName evidence="2">Uncharacterized protein</fullName>
    </submittedName>
</protein>
<dbReference type="Proteomes" id="UP000444721">
    <property type="component" value="Unassembled WGS sequence"/>
</dbReference>
<feature type="transmembrane region" description="Helical" evidence="1">
    <location>
        <begin position="417"/>
        <end position="442"/>
    </location>
</feature>
<feature type="transmembrane region" description="Helical" evidence="1">
    <location>
        <begin position="359"/>
        <end position="378"/>
    </location>
</feature>
<evidence type="ECO:0000313" key="2">
    <source>
        <dbReference type="EMBL" id="KAF0982315.1"/>
    </source>
</evidence>
<evidence type="ECO:0000256" key="1">
    <source>
        <dbReference type="SAM" id="Phobius"/>
    </source>
</evidence>
<dbReference type="RefSeq" id="XP_044567028.1">
    <property type="nucleotide sequence ID" value="XM_044701632.1"/>
</dbReference>
<dbReference type="OrthoDB" id="10417134at2759"/>
<sequence length="649" mass="74370">MSWLQIIHGDRDRCCQTHSKTFYLLLTALLFLSMEITVIHSQRFQPQSPNTLLQTFSNVKTLNLLSILSDPKSSQEILKTSRVIGVSEYVFLFVWRNKFMQRFKHIVQKPETLNDLFDKISPMMTNDSSSNSSSSPPILAISSDSSYFRIFNEPFMKSQFPGNYNIKTKAISSNRDCLTGNTMVDVDAFIQTSSPSVFKRFKDNAEIIDHTGQWTSLQDLWIYPLSPRIVFLLPIVNPMESWNETLVVSFLQNAIQNQTKYLNIPQECGNENILNRDSAWMKYGFSFLNFTPYDMDVFGKLWNVSILYDQKYLSQVFQSGELGSVTFNQTIDSVLSMISASNCNYCPYSICIDLDEQDYASYIAIGITILYYIIFFSTGMFKNYAMKRRLILPYLPIFGILRNWSNTSLSQRVCFSLFRIVPLGSVLVVVAVYFATTIRFFYLRNLYTFMTKTTSRDSWTKVHRVMGSALAGILLSVLAALVFNIVVLIPISSSLVVMEIYQGINYTGVAVVILAVLMSTGTFIVDAILNRTNIKRFGIYKFLLFDDPFYLRIDLICTVLILLFLIIYIITSTIVGVVYAVMDVFISICIIQVCGGNVMLLELAKHVLFKKRKAENGELEHLMRHNKEFYALISEYSAKEFSYENIAFF</sequence>
<dbReference type="VEuPathDB" id="AmoebaDB:NfTy_020490"/>
<feature type="transmembrane region" description="Helical" evidence="1">
    <location>
        <begin position="465"/>
        <end position="491"/>
    </location>
</feature>
<accession>A0A6A5CAB5</accession>